<keyword evidence="2" id="KW-1185">Reference proteome</keyword>
<dbReference type="Proteomes" id="UP001352852">
    <property type="component" value="Unassembled WGS sequence"/>
</dbReference>
<reference evidence="1 2" key="1">
    <citation type="submission" date="2021-06" db="EMBL/GenBank/DDBJ databases">
        <authorList>
            <person name="Palmer J.M."/>
        </authorList>
    </citation>
    <scope>NUCLEOTIDE SEQUENCE [LARGE SCALE GENOMIC DNA]</scope>
    <source>
        <strain evidence="1 2">CL_MEX2019</strain>
        <tissue evidence="1">Muscle</tissue>
    </source>
</reference>
<proteinExistence type="predicted"/>
<comment type="caution">
    <text evidence="1">The sequence shown here is derived from an EMBL/GenBank/DDBJ whole genome shotgun (WGS) entry which is preliminary data.</text>
</comment>
<dbReference type="EMBL" id="JAHUTJ010074832">
    <property type="protein sequence ID" value="MED6293784.1"/>
    <property type="molecule type" value="Genomic_DNA"/>
</dbReference>
<protein>
    <submittedName>
        <fullName evidence="1">Uncharacterized protein</fullName>
    </submittedName>
</protein>
<evidence type="ECO:0000313" key="1">
    <source>
        <dbReference type="EMBL" id="MED6293784.1"/>
    </source>
</evidence>
<accession>A0ABU7F5F2</accession>
<organism evidence="1 2">
    <name type="scientific">Characodon lateralis</name>
    <dbReference type="NCBI Taxonomy" id="208331"/>
    <lineage>
        <taxon>Eukaryota</taxon>
        <taxon>Metazoa</taxon>
        <taxon>Chordata</taxon>
        <taxon>Craniata</taxon>
        <taxon>Vertebrata</taxon>
        <taxon>Euteleostomi</taxon>
        <taxon>Actinopterygii</taxon>
        <taxon>Neopterygii</taxon>
        <taxon>Teleostei</taxon>
        <taxon>Neoteleostei</taxon>
        <taxon>Acanthomorphata</taxon>
        <taxon>Ovalentaria</taxon>
        <taxon>Atherinomorphae</taxon>
        <taxon>Cyprinodontiformes</taxon>
        <taxon>Goodeidae</taxon>
        <taxon>Characodon</taxon>
    </lineage>
</organism>
<sequence>MKCVCMFLSASGDVEVGLQAPRKLGEPTRSTQPLRKCAFLTEPTQNLNFILFYFSSRLSQTSRLRVRIVSLEKEAFGAPVFPSLLSFSFFSHHSPRRGWERHGPLGLWEPSPLIESAL</sequence>
<name>A0ABU7F5F2_9TELE</name>
<evidence type="ECO:0000313" key="2">
    <source>
        <dbReference type="Proteomes" id="UP001352852"/>
    </source>
</evidence>
<gene>
    <name evidence="1" type="ORF">CHARACLAT_014232</name>
</gene>
<feature type="non-terminal residue" evidence="1">
    <location>
        <position position="118"/>
    </location>
</feature>